<dbReference type="NCBIfam" id="TIGR00538">
    <property type="entry name" value="hemN"/>
    <property type="match status" value="1"/>
</dbReference>
<keyword evidence="11 15" id="KW-0411">Iron-sulfur</keyword>
<dbReference type="SFLD" id="SFLDS00029">
    <property type="entry name" value="Radical_SAM"/>
    <property type="match status" value="1"/>
</dbReference>
<dbReference type="Gene3D" id="1.10.10.920">
    <property type="match status" value="1"/>
</dbReference>
<dbReference type="InterPro" id="IPR007197">
    <property type="entry name" value="rSAM"/>
</dbReference>
<dbReference type="InterPro" id="IPR034505">
    <property type="entry name" value="Coproporphyrinogen-III_oxidase"/>
</dbReference>
<keyword evidence="7 15" id="KW-0949">S-adenosyl-L-methionine</keyword>
<comment type="function">
    <text evidence="13">Involved in the heme biosynthesis. Catalyzes the anaerobic oxidative decarboxylation of propionate groups of rings A and B of coproporphyrinogen III to yield the vinyl groups in protoporphyrinogen IX.</text>
</comment>
<evidence type="ECO:0000256" key="9">
    <source>
        <dbReference type="ARBA" id="ARBA00023002"/>
    </source>
</evidence>
<keyword evidence="18" id="KW-1185">Reference proteome</keyword>
<dbReference type="PROSITE" id="PS51918">
    <property type="entry name" value="RADICAL_SAM"/>
    <property type="match status" value="1"/>
</dbReference>
<evidence type="ECO:0000256" key="11">
    <source>
        <dbReference type="ARBA" id="ARBA00023014"/>
    </source>
</evidence>
<evidence type="ECO:0000256" key="13">
    <source>
        <dbReference type="ARBA" id="ARBA00024295"/>
    </source>
</evidence>
<dbReference type="InterPro" id="IPR010723">
    <property type="entry name" value="HemN_C"/>
</dbReference>
<accession>A0ABV9LSW6</accession>
<dbReference type="EMBL" id="JBHSGU010000002">
    <property type="protein sequence ID" value="MFC4699611.1"/>
    <property type="molecule type" value="Genomic_DNA"/>
</dbReference>
<dbReference type="Pfam" id="PF04055">
    <property type="entry name" value="Radical_SAM"/>
    <property type="match status" value="1"/>
</dbReference>
<dbReference type="PIRSF" id="PIRSF000167">
    <property type="entry name" value="HemN"/>
    <property type="match status" value="1"/>
</dbReference>
<evidence type="ECO:0000256" key="5">
    <source>
        <dbReference type="ARBA" id="ARBA00022485"/>
    </source>
</evidence>
<name>A0ABV9LSW6_9ALTE</name>
<evidence type="ECO:0000256" key="12">
    <source>
        <dbReference type="ARBA" id="ARBA00023244"/>
    </source>
</evidence>
<comment type="subcellular location">
    <subcellularLocation>
        <location evidence="1 15">Cytoplasm</location>
    </subcellularLocation>
</comment>
<dbReference type="SFLD" id="SFLDG01065">
    <property type="entry name" value="anaerobic_coproporphyrinogen-I"/>
    <property type="match status" value="1"/>
</dbReference>
<gene>
    <name evidence="17" type="primary">hemN</name>
    <name evidence="17" type="ORF">ACFO4O_05510</name>
</gene>
<keyword evidence="10 15" id="KW-0408">Iron</keyword>
<dbReference type="PANTHER" id="PTHR13932:SF6">
    <property type="entry name" value="OXYGEN-INDEPENDENT COPROPORPHYRINOGEN III OXIDASE"/>
    <property type="match status" value="1"/>
</dbReference>
<dbReference type="RefSeq" id="WP_382406351.1">
    <property type="nucleotide sequence ID" value="NZ_JBHSGU010000002.1"/>
</dbReference>
<evidence type="ECO:0000256" key="2">
    <source>
        <dbReference type="ARBA" id="ARBA00004785"/>
    </source>
</evidence>
<dbReference type="Pfam" id="PF06969">
    <property type="entry name" value="HemN_C"/>
    <property type="match status" value="1"/>
</dbReference>
<evidence type="ECO:0000313" key="17">
    <source>
        <dbReference type="EMBL" id="MFC4699611.1"/>
    </source>
</evidence>
<dbReference type="InterPro" id="IPR023404">
    <property type="entry name" value="rSAM_horseshoe"/>
</dbReference>
<dbReference type="InterPro" id="IPR006638">
    <property type="entry name" value="Elp3/MiaA/NifB-like_rSAM"/>
</dbReference>
<evidence type="ECO:0000256" key="15">
    <source>
        <dbReference type="PIRNR" id="PIRNR000167"/>
    </source>
</evidence>
<comment type="caution">
    <text evidence="17">The sequence shown here is derived from an EMBL/GenBank/DDBJ whole genome shotgun (WGS) entry which is preliminary data.</text>
</comment>
<comment type="pathway">
    <text evidence="2 15">Porphyrin-containing compound metabolism; protoporphyrin-IX biosynthesis; protoporphyrinogen-IX from coproporphyrinogen-III (AdoMet route): step 1/1.</text>
</comment>
<dbReference type="InterPro" id="IPR058240">
    <property type="entry name" value="rSAM_sf"/>
</dbReference>
<dbReference type="SMART" id="SM00729">
    <property type="entry name" value="Elp3"/>
    <property type="match status" value="1"/>
</dbReference>
<comment type="subunit">
    <text evidence="4">Monomer.</text>
</comment>
<keyword evidence="9 15" id="KW-0560">Oxidoreductase</keyword>
<dbReference type="PANTHER" id="PTHR13932">
    <property type="entry name" value="COPROPORPHYRINIGEN III OXIDASE"/>
    <property type="match status" value="1"/>
</dbReference>
<organism evidence="17 18">
    <name type="scientific">Glaciecola siphonariae</name>
    <dbReference type="NCBI Taxonomy" id="521012"/>
    <lineage>
        <taxon>Bacteria</taxon>
        <taxon>Pseudomonadati</taxon>
        <taxon>Pseudomonadota</taxon>
        <taxon>Gammaproteobacteria</taxon>
        <taxon>Alteromonadales</taxon>
        <taxon>Alteromonadaceae</taxon>
        <taxon>Glaciecola</taxon>
    </lineage>
</organism>
<dbReference type="CDD" id="cd01335">
    <property type="entry name" value="Radical_SAM"/>
    <property type="match status" value="1"/>
</dbReference>
<sequence length="462" mass="52853">MSDTIAQLFDQKVMRKYNTAGPRYTSYPTAVAFEDMQDEGLLAHALKTLSRSEDAEKLSLYMHIPFCHSLCYYCGCNKIVTRHAHKADIYLDFLIKEIRQQGSKAQGCMVNSVHLGGGTPSFLSIEQMKRLVDATREVFAFAQKVEMSIEIDPREIELSYINQLAELGFTRLSIGVQDIDTQVQKAINRVQSTVFIRQLIERARECGFTSINVDLIYGLPLQTQKSFQRTLDEMQFMNPDRISLFSYAHMPQLFASQRKIKNACMPTPNEKFALFRQAISELSRQGYDFIGMDHFALPSDELSKAKAEKRLYRNFQGYTTSQANSTLGLGVSAISSIGKLYTQNHKQLKDYYRAIDAKQTPLAKGVQLSDDDTIRRALIHSLMCNFHVDKTQFSSLYGIDFDEYFADSLDNLSPFIEDNLVSNTARKISIHERGRLIVRNICMSFDQYLNEPLHQTRYSRVI</sequence>
<dbReference type="Proteomes" id="UP001595897">
    <property type="component" value="Unassembled WGS sequence"/>
</dbReference>
<comment type="catalytic activity">
    <reaction evidence="14 15">
        <text>coproporphyrinogen III + 2 S-adenosyl-L-methionine = protoporphyrinogen IX + 2 5'-deoxyadenosine + 2 L-methionine + 2 CO2</text>
        <dbReference type="Rhea" id="RHEA:15425"/>
        <dbReference type="ChEBI" id="CHEBI:16526"/>
        <dbReference type="ChEBI" id="CHEBI:17319"/>
        <dbReference type="ChEBI" id="CHEBI:57307"/>
        <dbReference type="ChEBI" id="CHEBI:57309"/>
        <dbReference type="ChEBI" id="CHEBI:57844"/>
        <dbReference type="ChEBI" id="CHEBI:59789"/>
        <dbReference type="EC" id="1.3.98.3"/>
    </reaction>
</comment>
<comment type="cofactor">
    <cofactor evidence="15">
        <name>[4Fe-4S] cluster</name>
        <dbReference type="ChEBI" id="CHEBI:49883"/>
    </cofactor>
    <text evidence="15">Binds 1 [4Fe-4S] cluster. The cluster is coordinated with 3 cysteines and an exchangeable S-adenosyl-L-methionine.</text>
</comment>
<reference evidence="18" key="1">
    <citation type="journal article" date="2019" name="Int. J. Syst. Evol. Microbiol.">
        <title>The Global Catalogue of Microorganisms (GCM) 10K type strain sequencing project: providing services to taxonomists for standard genome sequencing and annotation.</title>
        <authorList>
            <consortium name="The Broad Institute Genomics Platform"/>
            <consortium name="The Broad Institute Genome Sequencing Center for Infectious Disease"/>
            <person name="Wu L."/>
            <person name="Ma J."/>
        </authorList>
    </citation>
    <scope>NUCLEOTIDE SEQUENCE [LARGE SCALE GENOMIC DNA]</scope>
    <source>
        <strain evidence="18">KACC 12507</strain>
    </source>
</reference>
<evidence type="ECO:0000256" key="1">
    <source>
        <dbReference type="ARBA" id="ARBA00004496"/>
    </source>
</evidence>
<dbReference type="GO" id="GO:0051989">
    <property type="term" value="F:coproporphyrinogen dehydrogenase activity"/>
    <property type="evidence" value="ECO:0007669"/>
    <property type="project" value="UniProtKB-EC"/>
</dbReference>
<dbReference type="InterPro" id="IPR004558">
    <property type="entry name" value="Coprogen_oxidase_HemN"/>
</dbReference>
<evidence type="ECO:0000256" key="7">
    <source>
        <dbReference type="ARBA" id="ARBA00022691"/>
    </source>
</evidence>
<keyword evidence="12 15" id="KW-0627">Porphyrin biosynthesis</keyword>
<keyword evidence="8 15" id="KW-0479">Metal-binding</keyword>
<proteinExistence type="inferred from homology"/>
<evidence type="ECO:0000256" key="14">
    <source>
        <dbReference type="ARBA" id="ARBA00048321"/>
    </source>
</evidence>
<evidence type="ECO:0000256" key="8">
    <source>
        <dbReference type="ARBA" id="ARBA00022723"/>
    </source>
</evidence>
<protein>
    <recommendedName>
        <fullName evidence="15">Coproporphyrinogen-III oxidase</fullName>
        <ecNumber evidence="15">1.3.98.3</ecNumber>
    </recommendedName>
</protein>
<evidence type="ECO:0000259" key="16">
    <source>
        <dbReference type="PROSITE" id="PS51918"/>
    </source>
</evidence>
<evidence type="ECO:0000256" key="6">
    <source>
        <dbReference type="ARBA" id="ARBA00022490"/>
    </source>
</evidence>
<dbReference type="SFLD" id="SFLDF00277">
    <property type="entry name" value="oxygen-independent_coproporphy"/>
    <property type="match status" value="1"/>
</dbReference>
<keyword evidence="6 15" id="KW-0963">Cytoplasm</keyword>
<evidence type="ECO:0000256" key="4">
    <source>
        <dbReference type="ARBA" id="ARBA00011245"/>
    </source>
</evidence>
<dbReference type="EC" id="1.3.98.3" evidence="15"/>
<evidence type="ECO:0000256" key="10">
    <source>
        <dbReference type="ARBA" id="ARBA00023004"/>
    </source>
</evidence>
<dbReference type="Gene3D" id="3.80.30.20">
    <property type="entry name" value="tm_1862 like domain"/>
    <property type="match status" value="1"/>
</dbReference>
<comment type="similarity">
    <text evidence="3 15">Belongs to the anaerobic coproporphyrinogen-III oxidase family.</text>
</comment>
<feature type="domain" description="Radical SAM core" evidence="16">
    <location>
        <begin position="52"/>
        <end position="285"/>
    </location>
</feature>
<evidence type="ECO:0000313" key="18">
    <source>
        <dbReference type="Proteomes" id="UP001595897"/>
    </source>
</evidence>
<dbReference type="SUPFAM" id="SSF102114">
    <property type="entry name" value="Radical SAM enzymes"/>
    <property type="match status" value="1"/>
</dbReference>
<keyword evidence="5 15" id="KW-0004">4Fe-4S</keyword>
<evidence type="ECO:0000256" key="3">
    <source>
        <dbReference type="ARBA" id="ARBA00005493"/>
    </source>
</evidence>